<dbReference type="GO" id="GO:0016117">
    <property type="term" value="P:carotenoid biosynthetic process"/>
    <property type="evidence" value="ECO:0007669"/>
    <property type="project" value="UniProtKB-KW"/>
</dbReference>
<keyword evidence="6" id="KW-0274">FAD</keyword>
<dbReference type="GO" id="GO:0016627">
    <property type="term" value="F:oxidoreductase activity, acting on the CH-CH group of donors"/>
    <property type="evidence" value="ECO:0007669"/>
    <property type="project" value="UniProtKB-ARBA"/>
</dbReference>
<evidence type="ECO:0000256" key="4">
    <source>
        <dbReference type="ARBA" id="ARBA00022630"/>
    </source>
</evidence>
<dbReference type="FunFam" id="3.50.50.60:FF:000378">
    <property type="entry name" value="Phytoene desaturase"/>
    <property type="match status" value="1"/>
</dbReference>
<evidence type="ECO:0000256" key="5">
    <source>
        <dbReference type="ARBA" id="ARBA00022746"/>
    </source>
</evidence>
<dbReference type="Gene3D" id="3.50.50.60">
    <property type="entry name" value="FAD/NAD(P)-binding domain"/>
    <property type="match status" value="3"/>
</dbReference>
<evidence type="ECO:0000256" key="6">
    <source>
        <dbReference type="ARBA" id="ARBA00022827"/>
    </source>
</evidence>
<proteinExistence type="inferred from homology"/>
<protein>
    <recommendedName>
        <fullName evidence="8">Phytoene dehydrogenase</fullName>
    </recommendedName>
</protein>
<dbReference type="PANTHER" id="PTHR43734:SF3">
    <property type="entry name" value="B-CAROTENE KETOLASE"/>
    <property type="match status" value="1"/>
</dbReference>
<keyword evidence="12" id="KW-1185">Reference proteome</keyword>
<accession>A0AAX4HPU6</accession>
<dbReference type="InterPro" id="IPR014105">
    <property type="entry name" value="Carotenoid/retinoid_OxRdtase"/>
</dbReference>
<dbReference type="Proteomes" id="UP001324634">
    <property type="component" value="Chromosome"/>
</dbReference>
<evidence type="ECO:0000313" key="11">
    <source>
        <dbReference type="EMBL" id="WPU65131.1"/>
    </source>
</evidence>
<name>A0AAX4HPU6_9BACT</name>
<evidence type="ECO:0000256" key="7">
    <source>
        <dbReference type="ARBA" id="ARBA00023002"/>
    </source>
</evidence>
<dbReference type="NCBIfam" id="TIGR02734">
    <property type="entry name" value="crtI_fam"/>
    <property type="match status" value="1"/>
</dbReference>
<dbReference type="RefSeq" id="WP_321395199.1">
    <property type="nucleotide sequence ID" value="NZ_CP139487.1"/>
</dbReference>
<comment type="pathway">
    <text evidence="2 9">Carotenoid biosynthesis.</text>
</comment>
<dbReference type="InterPro" id="IPR002937">
    <property type="entry name" value="Amino_oxidase"/>
</dbReference>
<sequence length="497" mass="56113">MSKKLKAAVIGSGLGGLAAAIRLQSAGYETTIFEKRDKPGGRAYVFKDNGFTFDAGPTVITAPHCLEELFELSGRKLSDYVELMPVEPFYRLMWEDKFVFDYGSSVEETLDQIQKKSPQDVEGYKKFLNYSREVFEEGYTKLVHVPFLNWWSMIRVSPQLARLSAHKSVYAQVSKFIKDPHLRQAFSFHSLLVGGNPFDTSSIYTLIHFLERKWGVYFPKGGTGALVNGLVKLFEELGGKIQCNSEVEQILNSNQKVIGLYTKKDGFYPFDIVISNADVMHTYEKLLSDSPIADQQRNRLRKMKYSMSLFLIYFGTKKQYPEMAHHTVLFGPRYRELLKDIFKEGRLADDFSLYLHAPTRSDPDLAPPGHEAFYVLAPVPNLSKSEVDWNVEGPKYAQKILNYLDERYLPGLKENLVTQRIFTPLDFESELNAHQGSAFSLEPLLTQSAFFRTRNRDAEISGLYFVGAGTHPGAGVPGVVNSAKATVGLVLEDFAHG</sequence>
<keyword evidence="7 9" id="KW-0560">Oxidoreductase</keyword>
<dbReference type="InterPro" id="IPR008150">
    <property type="entry name" value="Phytoene_DH_bac_CS"/>
</dbReference>
<dbReference type="PROSITE" id="PS00982">
    <property type="entry name" value="PHYTOENE_DH"/>
    <property type="match status" value="1"/>
</dbReference>
<dbReference type="Pfam" id="PF01593">
    <property type="entry name" value="Amino_oxidase"/>
    <property type="match status" value="1"/>
</dbReference>
<gene>
    <name evidence="11" type="ORF">SOO65_00005</name>
</gene>
<evidence type="ECO:0000256" key="2">
    <source>
        <dbReference type="ARBA" id="ARBA00004829"/>
    </source>
</evidence>
<comment type="cofactor">
    <cofactor evidence="1">
        <name>FAD</name>
        <dbReference type="ChEBI" id="CHEBI:57692"/>
    </cofactor>
</comment>
<dbReference type="EMBL" id="CP139487">
    <property type="protein sequence ID" value="WPU65131.1"/>
    <property type="molecule type" value="Genomic_DNA"/>
</dbReference>
<dbReference type="PANTHER" id="PTHR43734">
    <property type="entry name" value="PHYTOENE DESATURASE"/>
    <property type="match status" value="1"/>
</dbReference>
<comment type="similarity">
    <text evidence="3 9">Belongs to the carotenoid/retinoid oxidoreductase family.</text>
</comment>
<evidence type="ECO:0000256" key="1">
    <source>
        <dbReference type="ARBA" id="ARBA00001974"/>
    </source>
</evidence>
<evidence type="ECO:0000256" key="9">
    <source>
        <dbReference type="RuleBase" id="RU362075"/>
    </source>
</evidence>
<evidence type="ECO:0000313" key="12">
    <source>
        <dbReference type="Proteomes" id="UP001324634"/>
    </source>
</evidence>
<dbReference type="AlphaFoldDB" id="A0AAX4HPU6"/>
<dbReference type="KEGG" id="psti:SOO65_00005"/>
<keyword evidence="4" id="KW-0285">Flavoprotein</keyword>
<evidence type="ECO:0000256" key="8">
    <source>
        <dbReference type="ARBA" id="ARBA00031986"/>
    </source>
</evidence>
<feature type="domain" description="Amine oxidase" evidence="10">
    <location>
        <begin position="14"/>
        <end position="490"/>
    </location>
</feature>
<evidence type="ECO:0000256" key="3">
    <source>
        <dbReference type="ARBA" id="ARBA00006046"/>
    </source>
</evidence>
<dbReference type="SUPFAM" id="SSF51905">
    <property type="entry name" value="FAD/NAD(P)-binding domain"/>
    <property type="match status" value="1"/>
</dbReference>
<dbReference type="InterPro" id="IPR036188">
    <property type="entry name" value="FAD/NAD-bd_sf"/>
</dbReference>
<keyword evidence="5 9" id="KW-0125">Carotenoid biosynthesis</keyword>
<dbReference type="PRINTS" id="PR00419">
    <property type="entry name" value="ADXRDTASE"/>
</dbReference>
<organism evidence="11 12">
    <name type="scientific">Peredibacter starrii</name>
    <dbReference type="NCBI Taxonomy" id="28202"/>
    <lineage>
        <taxon>Bacteria</taxon>
        <taxon>Pseudomonadati</taxon>
        <taxon>Bdellovibrionota</taxon>
        <taxon>Bacteriovoracia</taxon>
        <taxon>Bacteriovoracales</taxon>
        <taxon>Bacteriovoracaceae</taxon>
        <taxon>Peredibacter</taxon>
    </lineage>
</organism>
<evidence type="ECO:0000259" key="10">
    <source>
        <dbReference type="Pfam" id="PF01593"/>
    </source>
</evidence>
<reference evidence="11 12" key="1">
    <citation type="submission" date="2023-11" db="EMBL/GenBank/DDBJ databases">
        <title>Peredibacter starrii A3.12.</title>
        <authorList>
            <person name="Mitchell R.J."/>
        </authorList>
    </citation>
    <scope>NUCLEOTIDE SEQUENCE [LARGE SCALE GENOMIC DNA]</scope>
    <source>
        <strain evidence="11 12">A3.12</strain>
    </source>
</reference>